<feature type="chain" id="PRO_5045711270" evidence="6">
    <location>
        <begin position="19"/>
        <end position="330"/>
    </location>
</feature>
<keyword evidence="8" id="KW-1185">Reference proteome</keyword>
<feature type="signal peptide" evidence="6">
    <location>
        <begin position="1"/>
        <end position="18"/>
    </location>
</feature>
<comment type="cofactor">
    <cofactor evidence="1">
        <name>Ca(2+)</name>
        <dbReference type="ChEBI" id="CHEBI:29108"/>
    </cofactor>
</comment>
<evidence type="ECO:0000313" key="8">
    <source>
        <dbReference type="Proteomes" id="UP001150062"/>
    </source>
</evidence>
<dbReference type="Proteomes" id="UP001150062">
    <property type="component" value="Unassembled WGS sequence"/>
</dbReference>
<reference evidence="7" key="1">
    <citation type="submission" date="2022-08" db="EMBL/GenBank/DDBJ databases">
        <title>Novel sulfate-reducing endosymbionts in the free-living metamonad Anaeramoeba.</title>
        <authorList>
            <person name="Jerlstrom-Hultqvist J."/>
            <person name="Cepicka I."/>
            <person name="Gallot-Lavallee L."/>
            <person name="Salas-Leiva D."/>
            <person name="Curtis B.A."/>
            <person name="Zahonova K."/>
            <person name="Pipaliya S."/>
            <person name="Dacks J."/>
            <person name="Roger A.J."/>
        </authorList>
    </citation>
    <scope>NUCLEOTIDE SEQUENCE</scope>
    <source>
        <strain evidence="7">Schooner1</strain>
    </source>
</reference>
<dbReference type="PANTHER" id="PTHR13023">
    <property type="entry name" value="APYRASE"/>
    <property type="match status" value="1"/>
</dbReference>
<keyword evidence="2" id="KW-0479">Metal-binding</keyword>
<gene>
    <name evidence="7" type="ORF">M0813_15910</name>
</gene>
<evidence type="ECO:0000313" key="7">
    <source>
        <dbReference type="EMBL" id="KAJ6251088.1"/>
    </source>
</evidence>
<evidence type="ECO:0000256" key="3">
    <source>
        <dbReference type="ARBA" id="ARBA00022801"/>
    </source>
</evidence>
<evidence type="ECO:0000256" key="1">
    <source>
        <dbReference type="ARBA" id="ARBA00001913"/>
    </source>
</evidence>
<protein>
    <submittedName>
        <fullName evidence="7">Apyrase</fullName>
    </submittedName>
</protein>
<keyword evidence="4" id="KW-0106">Calcium</keyword>
<dbReference type="Pfam" id="PF06079">
    <property type="entry name" value="Apyrase"/>
    <property type="match status" value="1"/>
</dbReference>
<accession>A0ABQ8Z2G8</accession>
<evidence type="ECO:0000256" key="6">
    <source>
        <dbReference type="SAM" id="SignalP"/>
    </source>
</evidence>
<dbReference type="SUPFAM" id="SSF101887">
    <property type="entry name" value="Apyrase"/>
    <property type="match status" value="1"/>
</dbReference>
<organism evidence="7 8">
    <name type="scientific">Anaeramoeba flamelloides</name>
    <dbReference type="NCBI Taxonomy" id="1746091"/>
    <lineage>
        <taxon>Eukaryota</taxon>
        <taxon>Metamonada</taxon>
        <taxon>Anaeramoebidae</taxon>
        <taxon>Anaeramoeba</taxon>
    </lineage>
</organism>
<keyword evidence="3" id="KW-0378">Hydrolase</keyword>
<evidence type="ECO:0000256" key="4">
    <source>
        <dbReference type="ARBA" id="ARBA00022837"/>
    </source>
</evidence>
<proteinExistence type="inferred from homology"/>
<dbReference type="InterPro" id="IPR036258">
    <property type="entry name" value="Apyrase_sf"/>
</dbReference>
<keyword evidence="6" id="KW-0732">Signal</keyword>
<dbReference type="PANTHER" id="PTHR13023:SF3">
    <property type="entry name" value="SOLUBLE CALCIUM-ACTIVATED NUCLEOTIDASE 1"/>
    <property type="match status" value="1"/>
</dbReference>
<evidence type="ECO:0000256" key="5">
    <source>
        <dbReference type="ARBA" id="ARBA00025738"/>
    </source>
</evidence>
<sequence length="330" mass="38390">MIGFLILVIITIFSVSVTKRIYENEKLIGKSRDSYKIGIITDLDLKSKLQTQKHTWVSYYNRGRLKRNLNGTYSVNWDLEIPLYGYLSEFDRGMELSELINWNGMLLAFDDRTGIAYDIRTDQPMPKYFLTTGAGNKPKSFKSEWATIKDDVLYVGSLGKEFTEDGEIVDYDHCYVKKIFKNGEIEHEDWTDKYNIIRAATNSRYPGYQIQEAVGWSAKYNRWYFIPRRVSQEPYDEQKDELRGSNKIISVNSKFQDLHIQEIGERDPKKGCSSFKFIPGRPDEMVLLKTIEVNGKSSSYISVINYIENKILLPDTLINSKKYEGIEFLD</sequence>
<name>A0ABQ8Z2G8_9EUKA</name>
<dbReference type="InterPro" id="IPR009283">
    <property type="entry name" value="Apyrase"/>
</dbReference>
<evidence type="ECO:0000256" key="2">
    <source>
        <dbReference type="ARBA" id="ARBA00022723"/>
    </source>
</evidence>
<dbReference type="EMBL" id="JAOAOG010000073">
    <property type="protein sequence ID" value="KAJ6251088.1"/>
    <property type="molecule type" value="Genomic_DNA"/>
</dbReference>
<comment type="similarity">
    <text evidence="5">Belongs to the apyrase family.</text>
</comment>
<dbReference type="Gene3D" id="2.120.10.100">
    <property type="entry name" value="Apyrase"/>
    <property type="match status" value="1"/>
</dbReference>
<comment type="caution">
    <text evidence="7">The sequence shown here is derived from an EMBL/GenBank/DDBJ whole genome shotgun (WGS) entry which is preliminary data.</text>
</comment>